<feature type="transmembrane region" description="Helical" evidence="1">
    <location>
        <begin position="12"/>
        <end position="35"/>
    </location>
</feature>
<dbReference type="EMBL" id="DTDV01000012">
    <property type="protein sequence ID" value="HGK23618.1"/>
    <property type="molecule type" value="Genomic_DNA"/>
</dbReference>
<organism evidence="2">
    <name type="scientific">Dictyoglomus thermophilum</name>
    <dbReference type="NCBI Taxonomy" id="14"/>
    <lineage>
        <taxon>Bacteria</taxon>
        <taxon>Pseudomonadati</taxon>
        <taxon>Dictyoglomota</taxon>
        <taxon>Dictyoglomia</taxon>
        <taxon>Dictyoglomales</taxon>
        <taxon>Dictyoglomaceae</taxon>
        <taxon>Dictyoglomus</taxon>
    </lineage>
</organism>
<keyword evidence="1" id="KW-0812">Transmembrane</keyword>
<proteinExistence type="predicted"/>
<name>A0A7C2GWE4_DICTH</name>
<gene>
    <name evidence="2" type="ORF">ENU78_04100</name>
</gene>
<accession>A0A7C2GWE4</accession>
<dbReference type="AlphaFoldDB" id="A0A7C2GWE4"/>
<evidence type="ECO:0000313" key="2">
    <source>
        <dbReference type="EMBL" id="HGK23618.1"/>
    </source>
</evidence>
<dbReference type="OMA" id="IGNERGF"/>
<keyword evidence="1" id="KW-1133">Transmembrane helix</keyword>
<keyword evidence="1" id="KW-0472">Membrane</keyword>
<dbReference type="InterPro" id="IPR012902">
    <property type="entry name" value="N_methyl_site"/>
</dbReference>
<evidence type="ECO:0008006" key="3">
    <source>
        <dbReference type="Google" id="ProtNLM"/>
    </source>
</evidence>
<sequence>MRHQGIGNERGFSLLEALVVGVLLLISIVGILQMYSVIFYNAPKVDNLTRANYLLIKEAEIVLSQSYTTLDNFLLSNYPKIVNYGNISYTITYTLLDELSWGKYIKLSTFWNEGKENKSLSIELFKAKL</sequence>
<protein>
    <recommendedName>
        <fullName evidence="3">Prepilin-type N-terminal cleavage/methylation domain-containing protein</fullName>
    </recommendedName>
</protein>
<dbReference type="PROSITE" id="PS00409">
    <property type="entry name" value="PROKAR_NTER_METHYL"/>
    <property type="match status" value="1"/>
</dbReference>
<reference evidence="2" key="1">
    <citation type="journal article" date="2020" name="mSystems">
        <title>Genome- and Community-Level Interaction Insights into Carbon Utilization and Element Cycling Functions of Hydrothermarchaeota in Hydrothermal Sediment.</title>
        <authorList>
            <person name="Zhou Z."/>
            <person name="Liu Y."/>
            <person name="Xu W."/>
            <person name="Pan J."/>
            <person name="Luo Z.H."/>
            <person name="Li M."/>
        </authorList>
    </citation>
    <scope>NUCLEOTIDE SEQUENCE [LARGE SCALE GENOMIC DNA]</scope>
    <source>
        <strain evidence="2">SpSt-70</strain>
    </source>
</reference>
<comment type="caution">
    <text evidence="2">The sequence shown here is derived from an EMBL/GenBank/DDBJ whole genome shotgun (WGS) entry which is preliminary data.</text>
</comment>
<dbReference type="RefSeq" id="WP_012548183.1">
    <property type="nucleotide sequence ID" value="NZ_VTFL01000008.1"/>
</dbReference>
<evidence type="ECO:0000256" key="1">
    <source>
        <dbReference type="SAM" id="Phobius"/>
    </source>
</evidence>